<organism evidence="1 2">
    <name type="scientific">Trematosphaeria pertusa</name>
    <dbReference type="NCBI Taxonomy" id="390896"/>
    <lineage>
        <taxon>Eukaryota</taxon>
        <taxon>Fungi</taxon>
        <taxon>Dikarya</taxon>
        <taxon>Ascomycota</taxon>
        <taxon>Pezizomycotina</taxon>
        <taxon>Dothideomycetes</taxon>
        <taxon>Pleosporomycetidae</taxon>
        <taxon>Pleosporales</taxon>
        <taxon>Massarineae</taxon>
        <taxon>Trematosphaeriaceae</taxon>
        <taxon>Trematosphaeria</taxon>
    </lineage>
</organism>
<dbReference type="RefSeq" id="XP_033688808.1">
    <property type="nucleotide sequence ID" value="XM_033826602.1"/>
</dbReference>
<name>A0A6A6ITP4_9PLEO</name>
<evidence type="ECO:0008006" key="3">
    <source>
        <dbReference type="Google" id="ProtNLM"/>
    </source>
</evidence>
<dbReference type="InterPro" id="IPR024079">
    <property type="entry name" value="MetalloPept_cat_dom_sf"/>
</dbReference>
<keyword evidence="2" id="KW-1185">Reference proteome</keyword>
<dbReference type="Proteomes" id="UP000800094">
    <property type="component" value="Unassembled WGS sequence"/>
</dbReference>
<dbReference type="GeneID" id="54579932"/>
<dbReference type="AlphaFoldDB" id="A0A6A6ITP4"/>
<reference evidence="1" key="1">
    <citation type="journal article" date="2020" name="Stud. Mycol.">
        <title>101 Dothideomycetes genomes: a test case for predicting lifestyles and emergence of pathogens.</title>
        <authorList>
            <person name="Haridas S."/>
            <person name="Albert R."/>
            <person name="Binder M."/>
            <person name="Bloem J."/>
            <person name="Labutti K."/>
            <person name="Salamov A."/>
            <person name="Andreopoulos B."/>
            <person name="Baker S."/>
            <person name="Barry K."/>
            <person name="Bills G."/>
            <person name="Bluhm B."/>
            <person name="Cannon C."/>
            <person name="Castanera R."/>
            <person name="Culley D."/>
            <person name="Daum C."/>
            <person name="Ezra D."/>
            <person name="Gonzalez J."/>
            <person name="Henrissat B."/>
            <person name="Kuo A."/>
            <person name="Liang C."/>
            <person name="Lipzen A."/>
            <person name="Lutzoni F."/>
            <person name="Magnuson J."/>
            <person name="Mondo S."/>
            <person name="Nolan M."/>
            <person name="Ohm R."/>
            <person name="Pangilinan J."/>
            <person name="Park H.-J."/>
            <person name="Ramirez L."/>
            <person name="Alfaro M."/>
            <person name="Sun H."/>
            <person name="Tritt A."/>
            <person name="Yoshinaga Y."/>
            <person name="Zwiers L.-H."/>
            <person name="Turgeon B."/>
            <person name="Goodwin S."/>
            <person name="Spatafora J."/>
            <person name="Crous P."/>
            <person name="Grigoriev I."/>
        </authorList>
    </citation>
    <scope>NUCLEOTIDE SEQUENCE</scope>
    <source>
        <strain evidence="1">CBS 122368</strain>
    </source>
</reference>
<dbReference type="Gene3D" id="3.40.390.10">
    <property type="entry name" value="Collagenase (Catalytic Domain)"/>
    <property type="match status" value="1"/>
</dbReference>
<dbReference type="OrthoDB" id="3776585at2759"/>
<proteinExistence type="predicted"/>
<evidence type="ECO:0000313" key="1">
    <source>
        <dbReference type="EMBL" id="KAF2253804.1"/>
    </source>
</evidence>
<dbReference type="GO" id="GO:0008237">
    <property type="term" value="F:metallopeptidase activity"/>
    <property type="evidence" value="ECO:0007669"/>
    <property type="project" value="InterPro"/>
</dbReference>
<accession>A0A6A6ITP4</accession>
<evidence type="ECO:0000313" key="2">
    <source>
        <dbReference type="Proteomes" id="UP000800094"/>
    </source>
</evidence>
<protein>
    <recommendedName>
        <fullName evidence="3">Lysine-specific metallo-endopeptidase domain-containing protein</fullName>
    </recommendedName>
</protein>
<sequence>MVFSSSSLWGWSKPTSRDPADCFQPELTYHLRMMADLSSIGKWENEIKTEVRRALDIADTAYRIMRDNANDAKVERTAKCLLGQNDFQNKFDKVKGGFSREPSAHSGPQDAQWLMERSNVDVEIYCDGSRISKSKTAKGRIIGRDPAQGNRVYSEEEVKDYKICDDSNIPKSLRIRAFTVSSDLIDEKARKEAIRRGETITLNSYTTETAYANTMQICRKSIEFAVNDDWPIIDQRRIKKMMKKRKIAELKEKGTTPIDEITTLATTILHELTHTNQAGKSFDVKTENSKVAYGWKRCGSVGNPENADTIAFLALALKVWSLGNFYVKDDGEIASR</sequence>
<gene>
    <name evidence="1" type="ORF">BU26DRAFT_501934</name>
</gene>
<dbReference type="EMBL" id="ML987191">
    <property type="protein sequence ID" value="KAF2253804.1"/>
    <property type="molecule type" value="Genomic_DNA"/>
</dbReference>